<evidence type="ECO:0000256" key="9">
    <source>
        <dbReference type="ARBA" id="ARBA00023012"/>
    </source>
</evidence>
<dbReference type="InterPro" id="IPR003594">
    <property type="entry name" value="HATPase_dom"/>
</dbReference>
<comment type="caution">
    <text evidence="13">The sequence shown here is derived from an EMBL/GenBank/DDBJ whole genome shotgun (WGS) entry which is preliminary data.</text>
</comment>
<accession>A0ABV1HFT5</accession>
<evidence type="ECO:0000256" key="5">
    <source>
        <dbReference type="ARBA" id="ARBA00022679"/>
    </source>
</evidence>
<evidence type="ECO:0000259" key="12">
    <source>
        <dbReference type="PROSITE" id="PS50109"/>
    </source>
</evidence>
<dbReference type="Gene3D" id="3.30.565.10">
    <property type="entry name" value="Histidine kinase-like ATPase, C-terminal domain"/>
    <property type="match status" value="1"/>
</dbReference>
<evidence type="ECO:0000256" key="1">
    <source>
        <dbReference type="ARBA" id="ARBA00000085"/>
    </source>
</evidence>
<evidence type="ECO:0000256" key="7">
    <source>
        <dbReference type="ARBA" id="ARBA00022777"/>
    </source>
</evidence>
<evidence type="ECO:0000256" key="8">
    <source>
        <dbReference type="ARBA" id="ARBA00022989"/>
    </source>
</evidence>
<dbReference type="InterPro" id="IPR036890">
    <property type="entry name" value="HATPase_C_sf"/>
</dbReference>
<feature type="transmembrane region" description="Helical" evidence="11">
    <location>
        <begin position="12"/>
        <end position="33"/>
    </location>
</feature>
<dbReference type="PRINTS" id="PR00344">
    <property type="entry name" value="BCTRLSENSOR"/>
</dbReference>
<evidence type="ECO:0000256" key="3">
    <source>
        <dbReference type="ARBA" id="ARBA00012438"/>
    </source>
</evidence>
<evidence type="ECO:0000256" key="10">
    <source>
        <dbReference type="ARBA" id="ARBA00023136"/>
    </source>
</evidence>
<keyword evidence="14" id="KW-1185">Reference proteome</keyword>
<dbReference type="InterPro" id="IPR005467">
    <property type="entry name" value="His_kinase_dom"/>
</dbReference>
<dbReference type="EC" id="2.7.13.3" evidence="3"/>
<dbReference type="PANTHER" id="PTHR45453">
    <property type="entry name" value="PHOSPHATE REGULON SENSOR PROTEIN PHOR"/>
    <property type="match status" value="1"/>
</dbReference>
<dbReference type="Pfam" id="PF02518">
    <property type="entry name" value="HATPase_c"/>
    <property type="match status" value="1"/>
</dbReference>
<reference evidence="13 14" key="1">
    <citation type="submission" date="2024-03" db="EMBL/GenBank/DDBJ databases">
        <title>Human intestinal bacterial collection.</title>
        <authorList>
            <person name="Pauvert C."/>
            <person name="Hitch T.C.A."/>
            <person name="Clavel T."/>
        </authorList>
    </citation>
    <scope>NUCLEOTIDE SEQUENCE [LARGE SCALE GENOMIC DNA]</scope>
    <source>
        <strain evidence="13 14">CLA-AA-H185</strain>
    </source>
</reference>
<dbReference type="PANTHER" id="PTHR45453:SF2">
    <property type="entry name" value="HISTIDINE KINASE"/>
    <property type="match status" value="1"/>
</dbReference>
<evidence type="ECO:0000313" key="13">
    <source>
        <dbReference type="EMBL" id="MEQ2558568.1"/>
    </source>
</evidence>
<dbReference type="GO" id="GO:0004673">
    <property type="term" value="F:protein histidine kinase activity"/>
    <property type="evidence" value="ECO:0007669"/>
    <property type="project" value="UniProtKB-EC"/>
</dbReference>
<feature type="transmembrane region" description="Helical" evidence="11">
    <location>
        <begin position="39"/>
        <end position="62"/>
    </location>
</feature>
<dbReference type="Proteomes" id="UP001454489">
    <property type="component" value="Unassembled WGS sequence"/>
</dbReference>
<dbReference type="SMART" id="SM00387">
    <property type="entry name" value="HATPase_c"/>
    <property type="match status" value="1"/>
</dbReference>
<gene>
    <name evidence="13" type="ORF">WMO43_11920</name>
</gene>
<keyword evidence="7 13" id="KW-0418">Kinase</keyword>
<organism evidence="13 14">
    <name type="scientific">Maccoyibacter intestinihominis</name>
    <dbReference type="NCBI Taxonomy" id="3133499"/>
    <lineage>
        <taxon>Bacteria</taxon>
        <taxon>Bacillati</taxon>
        <taxon>Bacillota</taxon>
        <taxon>Clostridia</taxon>
        <taxon>Lachnospirales</taxon>
        <taxon>Lachnospiraceae</taxon>
        <taxon>Maccoyibacter</taxon>
    </lineage>
</organism>
<keyword evidence="5 13" id="KW-0808">Transferase</keyword>
<keyword evidence="6 11" id="KW-0812">Transmembrane</keyword>
<proteinExistence type="predicted"/>
<comment type="catalytic activity">
    <reaction evidence="1">
        <text>ATP + protein L-histidine = ADP + protein N-phospho-L-histidine.</text>
        <dbReference type="EC" id="2.7.13.3"/>
    </reaction>
</comment>
<dbReference type="PROSITE" id="PS50109">
    <property type="entry name" value="HIS_KIN"/>
    <property type="match status" value="1"/>
</dbReference>
<sequence length="329" mass="38409">MKLWSSYLKRNLGWIAVILLTIFSMSVIVELNGVHISEWIYGTILCIFFLLVIGGVDFYLYYRRHQNLQKIQEIVKISVNALDMPKDQIEEDYQKLLQIVHEDKVKAVNDLESGKKDMAEYYTMWVHQIKTPIAAMRLLLQSEDTPKSRECAEELFHIEQYVEMALHYSRLDSDTTDFVIRKTSLDEIVREAVRKYAKLFIRKKIRLDYQPLNIEVLTDEKWLEFVIEQILSNAVKYTPKGTVSIYMENEDTLIIEDTGIGIRAEDLPRVCERGYTGYNGHSDKRSTGIGLYLCRRVLEQMSHSIEIESEMGKGTRVKIGLITKERIHE</sequence>
<evidence type="ECO:0000256" key="11">
    <source>
        <dbReference type="SAM" id="Phobius"/>
    </source>
</evidence>
<evidence type="ECO:0000256" key="4">
    <source>
        <dbReference type="ARBA" id="ARBA00022475"/>
    </source>
</evidence>
<dbReference type="RefSeq" id="WP_353531358.1">
    <property type="nucleotide sequence ID" value="NZ_JBBMEX010000014.1"/>
</dbReference>
<feature type="domain" description="Histidine kinase" evidence="12">
    <location>
        <begin position="124"/>
        <end position="325"/>
    </location>
</feature>
<evidence type="ECO:0000256" key="2">
    <source>
        <dbReference type="ARBA" id="ARBA00004651"/>
    </source>
</evidence>
<keyword evidence="9" id="KW-0902">Two-component regulatory system</keyword>
<keyword evidence="8 11" id="KW-1133">Transmembrane helix</keyword>
<evidence type="ECO:0000313" key="14">
    <source>
        <dbReference type="Proteomes" id="UP001454489"/>
    </source>
</evidence>
<keyword evidence="4" id="KW-1003">Cell membrane</keyword>
<evidence type="ECO:0000256" key="6">
    <source>
        <dbReference type="ARBA" id="ARBA00022692"/>
    </source>
</evidence>
<protein>
    <recommendedName>
        <fullName evidence="3">histidine kinase</fullName>
        <ecNumber evidence="3">2.7.13.3</ecNumber>
    </recommendedName>
</protein>
<keyword evidence="10 11" id="KW-0472">Membrane</keyword>
<name>A0ABV1HFT5_9FIRM</name>
<comment type="subcellular location">
    <subcellularLocation>
        <location evidence="2">Cell membrane</location>
        <topology evidence="2">Multi-pass membrane protein</topology>
    </subcellularLocation>
</comment>
<dbReference type="InterPro" id="IPR050351">
    <property type="entry name" value="BphY/WalK/GraS-like"/>
</dbReference>
<dbReference type="InterPro" id="IPR004358">
    <property type="entry name" value="Sig_transdc_His_kin-like_C"/>
</dbReference>
<dbReference type="SUPFAM" id="SSF55874">
    <property type="entry name" value="ATPase domain of HSP90 chaperone/DNA topoisomerase II/histidine kinase"/>
    <property type="match status" value="1"/>
</dbReference>
<dbReference type="EMBL" id="JBBMEX010000014">
    <property type="protein sequence ID" value="MEQ2558568.1"/>
    <property type="molecule type" value="Genomic_DNA"/>
</dbReference>